<evidence type="ECO:0000256" key="5">
    <source>
        <dbReference type="ARBA" id="ARBA00023136"/>
    </source>
</evidence>
<dbReference type="RefSeq" id="WP_072666478.1">
    <property type="nucleotide sequence ID" value="NZ_LR217725.1"/>
</dbReference>
<dbReference type="NCBIfam" id="TIGR04409">
    <property type="entry name" value="LptC_YrbK"/>
    <property type="match status" value="1"/>
</dbReference>
<sequence length="205" mass="23650" precursor="true">MNKTKNWVIALIVSMIILLFFGVLTIYNNIEDICNISDQVTEPIHISTNLHVLVYNSKGSISYHIMADKAQYYSHHKISWFINPIIETYDDTKLPTWKIHANQAKLTHDNMLYLYGNVLVDSLADEIEIKQIKTNNAIISLVTQDITAEGSVMLYGRNFKSTSIKIHGNLRNKTAELIDEVKTSYEIQNRSHNHKHMYQRTLSNI</sequence>
<dbReference type="PANTHER" id="PTHR37481:SF1">
    <property type="entry name" value="LIPOPOLYSACCHARIDE EXPORT SYSTEM PROTEIN LPTC"/>
    <property type="match status" value="1"/>
</dbReference>
<evidence type="ECO:0000256" key="4">
    <source>
        <dbReference type="ARBA" id="ARBA00022989"/>
    </source>
</evidence>
<dbReference type="Pfam" id="PF06835">
    <property type="entry name" value="LptC"/>
    <property type="match status" value="1"/>
</dbReference>
<dbReference type="AlphaFoldDB" id="A0A451DLR7"/>
<keyword evidence="9" id="KW-1185">Reference proteome</keyword>
<evidence type="ECO:0000256" key="1">
    <source>
        <dbReference type="ARBA" id="ARBA00022475"/>
    </source>
</evidence>
<dbReference type="GO" id="GO:0030288">
    <property type="term" value="C:outer membrane-bounded periplasmic space"/>
    <property type="evidence" value="ECO:0007669"/>
    <property type="project" value="TreeGrafter"/>
</dbReference>
<gene>
    <name evidence="6 8" type="primary">lptC</name>
    <name evidence="8" type="ORF">ERCIPSTX3056_633</name>
</gene>
<keyword evidence="4 6" id="KW-1133">Transmembrane helix</keyword>
<evidence type="ECO:0000256" key="7">
    <source>
        <dbReference type="PIRNR" id="PIRNR028513"/>
    </source>
</evidence>
<dbReference type="KEGG" id="ehd:ERCIPSTX3056_633"/>
<evidence type="ECO:0000256" key="2">
    <source>
        <dbReference type="ARBA" id="ARBA00022519"/>
    </source>
</evidence>
<dbReference type="EMBL" id="LR217725">
    <property type="protein sequence ID" value="VFP87697.1"/>
    <property type="molecule type" value="Genomic_DNA"/>
</dbReference>
<dbReference type="HAMAP" id="MF_01915">
    <property type="entry name" value="LPS_assembly_LptC"/>
    <property type="match status" value="1"/>
</dbReference>
<evidence type="ECO:0000256" key="3">
    <source>
        <dbReference type="ARBA" id="ARBA00022692"/>
    </source>
</evidence>
<evidence type="ECO:0000313" key="8">
    <source>
        <dbReference type="EMBL" id="VFP87697.1"/>
    </source>
</evidence>
<comment type="similarity">
    <text evidence="6 7">Belongs to the LptC family.</text>
</comment>
<dbReference type="PIRSF" id="PIRSF028513">
    <property type="entry name" value="LptC"/>
    <property type="match status" value="1"/>
</dbReference>
<dbReference type="InterPro" id="IPR010664">
    <property type="entry name" value="LipoPS_assembly_LptC-rel"/>
</dbReference>
<dbReference type="PANTHER" id="PTHR37481">
    <property type="entry name" value="LIPOPOLYSACCHARIDE EXPORT SYSTEM PROTEIN LPTC"/>
    <property type="match status" value="1"/>
</dbReference>
<dbReference type="InterPro" id="IPR026265">
    <property type="entry name" value="LptC"/>
</dbReference>
<organism evidence="8 9">
    <name type="scientific">Candidatus Erwinia haradaeae</name>
    <dbReference type="NCBI Taxonomy" id="1922217"/>
    <lineage>
        <taxon>Bacteria</taxon>
        <taxon>Pseudomonadati</taxon>
        <taxon>Pseudomonadota</taxon>
        <taxon>Gammaproteobacteria</taxon>
        <taxon>Enterobacterales</taxon>
        <taxon>Erwiniaceae</taxon>
        <taxon>Erwinia</taxon>
    </lineage>
</organism>
<comment type="subunit">
    <text evidence="6">Component of the lipopolysaccharide transport and assembly complex. Interacts with LptA and the LptBFG transporter complex.</text>
</comment>
<evidence type="ECO:0000256" key="6">
    <source>
        <dbReference type="HAMAP-Rule" id="MF_01915"/>
    </source>
</evidence>
<dbReference type="Gene3D" id="2.60.450.10">
    <property type="entry name" value="Lipopolysaccharide (LPS) transport protein A like domain"/>
    <property type="match status" value="1"/>
</dbReference>
<keyword evidence="5 6" id="KW-0472">Membrane</keyword>
<dbReference type="GO" id="GO:0005886">
    <property type="term" value="C:plasma membrane"/>
    <property type="evidence" value="ECO:0007669"/>
    <property type="project" value="UniProtKB-SubCell"/>
</dbReference>
<comment type="subcellular location">
    <subcellularLocation>
        <location evidence="6">Cell inner membrane</location>
        <topology evidence="6">Single-pass membrane protein</topology>
    </subcellularLocation>
</comment>
<dbReference type="GO" id="GO:0043165">
    <property type="term" value="P:Gram-negative-bacterium-type cell outer membrane assembly"/>
    <property type="evidence" value="ECO:0007669"/>
    <property type="project" value="UniProtKB-UniRule"/>
</dbReference>
<protein>
    <recommendedName>
        <fullName evidence="6 7">Lipopolysaccharide export system protein LptC</fullName>
    </recommendedName>
</protein>
<feature type="transmembrane region" description="Helical" evidence="6">
    <location>
        <begin position="7"/>
        <end position="27"/>
    </location>
</feature>
<dbReference type="GO" id="GO:0015221">
    <property type="term" value="F:lipopolysaccharide transmembrane transporter activity"/>
    <property type="evidence" value="ECO:0007669"/>
    <property type="project" value="InterPro"/>
</dbReference>
<comment type="function">
    <text evidence="6">Involved in the assembly of lipopolysaccharide (LPS). Required for the translocation of LPS from the inner membrane to the outer membrane. Facilitates the transfer of LPS from the inner membrane to the periplasmic protein LptA. Could be a docking site for LptA.</text>
</comment>
<keyword evidence="1 6" id="KW-1003">Cell membrane</keyword>
<dbReference type="OrthoDB" id="5659892at2"/>
<dbReference type="GO" id="GO:0017089">
    <property type="term" value="F:glycolipid transfer activity"/>
    <property type="evidence" value="ECO:0007669"/>
    <property type="project" value="TreeGrafter"/>
</dbReference>
<dbReference type="Proteomes" id="UP000294462">
    <property type="component" value="Chromosome"/>
</dbReference>
<accession>A0A451DLR7</accession>
<keyword evidence="2 6" id="KW-0997">Cell inner membrane</keyword>
<comment type="function">
    <text evidence="7">Required for the translocation of lipopolysaccharide (LPS) from the inner membrane to the outer membrane.</text>
</comment>
<proteinExistence type="inferred from homology"/>
<evidence type="ECO:0000313" key="9">
    <source>
        <dbReference type="Proteomes" id="UP000294462"/>
    </source>
</evidence>
<name>A0A451DLR7_9GAMM</name>
<dbReference type="InterPro" id="IPR052363">
    <property type="entry name" value="LPS_export_LptC"/>
</dbReference>
<reference evidence="8 9" key="1">
    <citation type="submission" date="2019-02" db="EMBL/GenBank/DDBJ databases">
        <authorList>
            <person name="Manzano-Marin A."/>
            <person name="Manzano-Marin A."/>
        </authorList>
    </citation>
    <scope>NUCLEOTIDE SEQUENCE [LARGE SCALE GENOMIC DNA]</scope>
    <source>
        <strain evidence="8 9">ErCipseudotaxifoliae</strain>
    </source>
</reference>
<keyword evidence="3 6" id="KW-0812">Transmembrane</keyword>